<dbReference type="AlphaFoldDB" id="A0A182SEK2"/>
<evidence type="ECO:0000313" key="3">
    <source>
        <dbReference type="Proteomes" id="UP000075901"/>
    </source>
</evidence>
<keyword evidence="1" id="KW-1133">Transmembrane helix</keyword>
<feature type="transmembrane region" description="Helical" evidence="1">
    <location>
        <begin position="6"/>
        <end position="30"/>
    </location>
</feature>
<name>A0A182SEK2_9DIPT</name>
<dbReference type="VEuPathDB" id="VectorBase:AMAM005194"/>
<dbReference type="Proteomes" id="UP000075901">
    <property type="component" value="Unassembled WGS sequence"/>
</dbReference>
<proteinExistence type="predicted"/>
<protein>
    <submittedName>
        <fullName evidence="2">Uncharacterized protein</fullName>
    </submittedName>
</protein>
<keyword evidence="3" id="KW-1185">Reference proteome</keyword>
<keyword evidence="1" id="KW-0472">Membrane</keyword>
<accession>A0A182SEK2</accession>
<sequence>MGGLQAAWSIMSMVTLTPFFAFLFTIVFMASIGKSFGVRRLYVDLLVKIFEVNVGGNNPERTRTLRSCVPRKRHAKGNSIFHPSIVCAWVDVTRQERKSIISCIVSWRLSRP</sequence>
<dbReference type="EnsemblMetazoa" id="AMAM005194-RA">
    <property type="protein sequence ID" value="AMAM005194-PA"/>
    <property type="gene ID" value="AMAM005194"/>
</dbReference>
<reference evidence="2" key="2">
    <citation type="submission" date="2020-05" db="UniProtKB">
        <authorList>
            <consortium name="EnsemblMetazoa"/>
        </authorList>
    </citation>
    <scope>IDENTIFICATION</scope>
    <source>
        <strain evidence="2">maculatus3</strain>
    </source>
</reference>
<evidence type="ECO:0000313" key="2">
    <source>
        <dbReference type="EnsemblMetazoa" id="AMAM005194-PA"/>
    </source>
</evidence>
<reference evidence="3" key="1">
    <citation type="submission" date="2013-09" db="EMBL/GenBank/DDBJ databases">
        <title>The Genome Sequence of Anopheles maculatus species B.</title>
        <authorList>
            <consortium name="The Broad Institute Genomics Platform"/>
            <person name="Neafsey D.E."/>
            <person name="Besansky N."/>
            <person name="Howell P."/>
            <person name="Walton C."/>
            <person name="Young S.K."/>
            <person name="Zeng Q."/>
            <person name="Gargeya S."/>
            <person name="Fitzgerald M."/>
            <person name="Haas B."/>
            <person name="Abouelleil A."/>
            <person name="Allen A.W."/>
            <person name="Alvarado L."/>
            <person name="Arachchi H.M."/>
            <person name="Berlin A.M."/>
            <person name="Chapman S.B."/>
            <person name="Gainer-Dewar J."/>
            <person name="Goldberg J."/>
            <person name="Griggs A."/>
            <person name="Gujja S."/>
            <person name="Hansen M."/>
            <person name="Howarth C."/>
            <person name="Imamovic A."/>
            <person name="Ireland A."/>
            <person name="Larimer J."/>
            <person name="McCowan C."/>
            <person name="Murphy C."/>
            <person name="Pearson M."/>
            <person name="Poon T.W."/>
            <person name="Priest M."/>
            <person name="Roberts A."/>
            <person name="Saif S."/>
            <person name="Shea T."/>
            <person name="Sisk P."/>
            <person name="Sykes S."/>
            <person name="Wortman J."/>
            <person name="Nusbaum C."/>
            <person name="Birren B."/>
        </authorList>
    </citation>
    <scope>NUCLEOTIDE SEQUENCE [LARGE SCALE GENOMIC DNA]</scope>
    <source>
        <strain evidence="3">maculatus3</strain>
    </source>
</reference>
<keyword evidence="1" id="KW-0812">Transmembrane</keyword>
<evidence type="ECO:0000256" key="1">
    <source>
        <dbReference type="SAM" id="Phobius"/>
    </source>
</evidence>
<organism evidence="2 3">
    <name type="scientific">Anopheles maculatus</name>
    <dbReference type="NCBI Taxonomy" id="74869"/>
    <lineage>
        <taxon>Eukaryota</taxon>
        <taxon>Metazoa</taxon>
        <taxon>Ecdysozoa</taxon>
        <taxon>Arthropoda</taxon>
        <taxon>Hexapoda</taxon>
        <taxon>Insecta</taxon>
        <taxon>Pterygota</taxon>
        <taxon>Neoptera</taxon>
        <taxon>Endopterygota</taxon>
        <taxon>Diptera</taxon>
        <taxon>Nematocera</taxon>
        <taxon>Culicoidea</taxon>
        <taxon>Culicidae</taxon>
        <taxon>Anophelinae</taxon>
        <taxon>Anopheles</taxon>
        <taxon>Anopheles maculatus group</taxon>
    </lineage>
</organism>